<dbReference type="HOGENOM" id="CLU_1960206_0_0_1"/>
<evidence type="ECO:0000313" key="3">
    <source>
        <dbReference type="EMBL" id="EOB11840.1"/>
    </source>
</evidence>
<evidence type="ECO:0000256" key="2">
    <source>
        <dbReference type="SAM" id="Phobius"/>
    </source>
</evidence>
<organism evidence="3 4">
    <name type="scientific">Nosema bombycis (strain CQ1 / CVCC 102059)</name>
    <name type="common">Microsporidian parasite</name>
    <name type="synonym">Pebrine of silkworm</name>
    <dbReference type="NCBI Taxonomy" id="578461"/>
    <lineage>
        <taxon>Eukaryota</taxon>
        <taxon>Fungi</taxon>
        <taxon>Fungi incertae sedis</taxon>
        <taxon>Microsporidia</taxon>
        <taxon>Nosematidae</taxon>
        <taxon>Nosema</taxon>
    </lineage>
</organism>
<dbReference type="VEuPathDB" id="MicrosporidiaDB:NBO_742g0002"/>
<feature type="coiled-coil region" evidence="1">
    <location>
        <begin position="56"/>
        <end position="105"/>
    </location>
</feature>
<sequence>MENQDVTLASIKDILSKYSSKKSLFTDSSIINKIEESNTKIKESIYTNNKSLIKILKDCSEEIRLLKIQNNKIEANECVECLIILNKIKKDIEEIRKENSLIKNKIWWSKMMVMALVGVVIGVIVSKM</sequence>
<accession>R0MCT4</accession>
<feature type="transmembrane region" description="Helical" evidence="2">
    <location>
        <begin position="106"/>
        <end position="125"/>
    </location>
</feature>
<reference evidence="3 4" key="1">
    <citation type="journal article" date="2013" name="BMC Genomics">
        <title>Comparative genomics of parasitic silkworm microsporidia reveal an association between genome expansion and host adaptation.</title>
        <authorList>
            <person name="Pan G."/>
            <person name="Xu J."/>
            <person name="Li T."/>
            <person name="Xia Q."/>
            <person name="Liu S.L."/>
            <person name="Zhang G."/>
            <person name="Li S."/>
            <person name="Li C."/>
            <person name="Liu H."/>
            <person name="Yang L."/>
            <person name="Liu T."/>
            <person name="Zhang X."/>
            <person name="Wu Z."/>
            <person name="Fan W."/>
            <person name="Dang X."/>
            <person name="Xiang H."/>
            <person name="Tao M."/>
            <person name="Li Y."/>
            <person name="Hu J."/>
            <person name="Li Z."/>
            <person name="Lin L."/>
            <person name="Luo J."/>
            <person name="Geng L."/>
            <person name="Wang L."/>
            <person name="Long M."/>
            <person name="Wan Y."/>
            <person name="He N."/>
            <person name="Zhang Z."/>
            <person name="Lu C."/>
            <person name="Keeling P.J."/>
            <person name="Wang J."/>
            <person name="Xiang Z."/>
            <person name="Zhou Z."/>
        </authorList>
    </citation>
    <scope>NUCLEOTIDE SEQUENCE [LARGE SCALE GENOMIC DNA]</scope>
    <source>
        <strain evidence="4">CQ1 / CVCC 102059</strain>
    </source>
</reference>
<dbReference type="AlphaFoldDB" id="R0MCT4"/>
<dbReference type="OrthoDB" id="2192725at2759"/>
<gene>
    <name evidence="3" type="ORF">NBO_742g0002</name>
</gene>
<keyword evidence="1" id="KW-0175">Coiled coil</keyword>
<name>R0MCT4_NOSB1</name>
<dbReference type="Proteomes" id="UP000016927">
    <property type="component" value="Unassembled WGS sequence"/>
</dbReference>
<keyword evidence="2" id="KW-0812">Transmembrane</keyword>
<dbReference type="EMBL" id="KB909649">
    <property type="protein sequence ID" value="EOB11840.1"/>
    <property type="molecule type" value="Genomic_DNA"/>
</dbReference>
<dbReference type="OMA" id="ANECVEC"/>
<protein>
    <submittedName>
        <fullName evidence="3">Uncharacterized protein</fullName>
    </submittedName>
</protein>
<keyword evidence="4" id="KW-1185">Reference proteome</keyword>
<evidence type="ECO:0000256" key="1">
    <source>
        <dbReference type="SAM" id="Coils"/>
    </source>
</evidence>
<keyword evidence="2" id="KW-1133">Transmembrane helix</keyword>
<evidence type="ECO:0000313" key="4">
    <source>
        <dbReference type="Proteomes" id="UP000016927"/>
    </source>
</evidence>
<keyword evidence="2" id="KW-0472">Membrane</keyword>
<proteinExistence type="predicted"/>